<protein>
    <submittedName>
        <fullName evidence="1">M14 family metallopeptidase</fullName>
    </submittedName>
</protein>
<dbReference type="SUPFAM" id="SSF53187">
    <property type="entry name" value="Zn-dependent exopeptidases"/>
    <property type="match status" value="1"/>
</dbReference>
<proteinExistence type="predicted"/>
<gene>
    <name evidence="1" type="ORF">LNV07_00070</name>
</gene>
<dbReference type="RefSeq" id="WP_263569727.1">
    <property type="nucleotide sequence ID" value="NZ_JAJIRN010000001.1"/>
</dbReference>
<evidence type="ECO:0000313" key="2">
    <source>
        <dbReference type="Proteomes" id="UP001209701"/>
    </source>
</evidence>
<keyword evidence="2" id="KW-1185">Reference proteome</keyword>
<dbReference type="Gene3D" id="3.40.630.10">
    <property type="entry name" value="Zn peptidases"/>
    <property type="match status" value="1"/>
</dbReference>
<dbReference type="CDD" id="cd06233">
    <property type="entry name" value="M14-like"/>
    <property type="match status" value="1"/>
</dbReference>
<name>A0ABT2Y871_9BURK</name>
<dbReference type="Pfam" id="PF10994">
    <property type="entry name" value="DUF2817"/>
    <property type="match status" value="1"/>
</dbReference>
<evidence type="ECO:0000313" key="1">
    <source>
        <dbReference type="EMBL" id="MCV2366498.1"/>
    </source>
</evidence>
<organism evidence="1 2">
    <name type="scientific">Roseateles oligotrophus</name>
    <dbReference type="NCBI Taxonomy" id="1769250"/>
    <lineage>
        <taxon>Bacteria</taxon>
        <taxon>Pseudomonadati</taxon>
        <taxon>Pseudomonadota</taxon>
        <taxon>Betaproteobacteria</taxon>
        <taxon>Burkholderiales</taxon>
        <taxon>Sphaerotilaceae</taxon>
        <taxon>Roseateles</taxon>
    </lineage>
</organism>
<dbReference type="InterPro" id="IPR021259">
    <property type="entry name" value="DUF2817"/>
</dbReference>
<dbReference type="Proteomes" id="UP001209701">
    <property type="component" value="Unassembled WGS sequence"/>
</dbReference>
<dbReference type="EMBL" id="JAJIRN010000001">
    <property type="protein sequence ID" value="MCV2366498.1"/>
    <property type="molecule type" value="Genomic_DNA"/>
</dbReference>
<comment type="caution">
    <text evidence="1">The sequence shown here is derived from an EMBL/GenBank/DDBJ whole genome shotgun (WGS) entry which is preliminary data.</text>
</comment>
<sequence length="362" mass="39403">MKAAAHFSQSYAEARAKFLAAAESAGLDNEPHWHPLLGRDGERLAMDVVRQGPRQARRLLIISSACHGVEGFAGSGIQAGLLNDHTWLAAVAASGAAVLYIHALNPHGFSWWRRVTQEGVDLNRNWHDFHRPLPHNAGYDEIAAALIPSQWPPKAAAQALLDDYAARHGDKGLQAAITGGQYEHELGLFYGGRAPTWSQQTLRHVLQEQAGASEAVAWIDLHTGLGPSGHGERIFAGHDDGQSLARARRWWGQEITSLADGSSSSAPLVGLMWSVVPELLPDAQYTGIALEFGTLPLTQMIDALRADHWLEAHPEASAAQALAIKQQIRDAFYIDTDDWKQQLLTQAREACGQALRGLTNND</sequence>
<reference evidence="1 2" key="1">
    <citation type="submission" date="2021-11" db="EMBL/GenBank/DDBJ databases">
        <authorList>
            <person name="Liang Q."/>
            <person name="Mou H."/>
            <person name="Liu Z."/>
        </authorList>
    </citation>
    <scope>NUCLEOTIDE SEQUENCE [LARGE SCALE GENOMIC DNA]</scope>
    <source>
        <strain evidence="1 2">CHU3</strain>
    </source>
</reference>
<accession>A0ABT2Y871</accession>